<keyword evidence="9" id="KW-0325">Glycoprotein</keyword>
<dbReference type="RefSeq" id="XP_039136343.1">
    <property type="nucleotide sequence ID" value="XM_039280409.1"/>
</dbReference>
<comment type="subcellular location">
    <subcellularLocation>
        <location evidence="1">Membrane</location>
        <topology evidence="1">Single-pass type I membrane protein</topology>
    </subcellularLocation>
</comment>
<dbReference type="InterPro" id="IPR046956">
    <property type="entry name" value="RLP23-like"/>
</dbReference>
<dbReference type="PRINTS" id="PR00019">
    <property type="entry name" value="LEURICHRPT"/>
</dbReference>
<dbReference type="AlphaFoldDB" id="A0AB40C956"/>
<protein>
    <submittedName>
        <fullName evidence="12">Receptor-like protein EIX1</fullName>
    </submittedName>
</protein>
<evidence type="ECO:0000256" key="5">
    <source>
        <dbReference type="ARBA" id="ARBA00022729"/>
    </source>
</evidence>
<comment type="similarity">
    <text evidence="2">Belongs to the RLP family.</text>
</comment>
<keyword evidence="11" id="KW-1185">Reference proteome</keyword>
<accession>A0AB40C956</accession>
<evidence type="ECO:0000313" key="11">
    <source>
        <dbReference type="Proteomes" id="UP001515500"/>
    </source>
</evidence>
<keyword evidence="8 10" id="KW-0472">Membrane</keyword>
<evidence type="ECO:0000256" key="9">
    <source>
        <dbReference type="ARBA" id="ARBA00023180"/>
    </source>
</evidence>
<evidence type="ECO:0000256" key="2">
    <source>
        <dbReference type="ARBA" id="ARBA00009592"/>
    </source>
</evidence>
<evidence type="ECO:0000313" key="12">
    <source>
        <dbReference type="RefSeq" id="XP_039136343.1"/>
    </source>
</evidence>
<dbReference type="PANTHER" id="PTHR48063:SF112">
    <property type="entry name" value="RECEPTOR LIKE PROTEIN 30-LIKE"/>
    <property type="match status" value="1"/>
</dbReference>
<feature type="transmembrane region" description="Helical" evidence="10">
    <location>
        <begin position="333"/>
        <end position="355"/>
    </location>
</feature>
<evidence type="ECO:0000256" key="6">
    <source>
        <dbReference type="ARBA" id="ARBA00022737"/>
    </source>
</evidence>
<organism evidence="11 12">
    <name type="scientific">Dioscorea cayennensis subsp. rotundata</name>
    <name type="common">White Guinea yam</name>
    <name type="synonym">Dioscorea rotundata</name>
    <dbReference type="NCBI Taxonomy" id="55577"/>
    <lineage>
        <taxon>Eukaryota</taxon>
        <taxon>Viridiplantae</taxon>
        <taxon>Streptophyta</taxon>
        <taxon>Embryophyta</taxon>
        <taxon>Tracheophyta</taxon>
        <taxon>Spermatophyta</taxon>
        <taxon>Magnoliopsida</taxon>
        <taxon>Liliopsida</taxon>
        <taxon>Dioscoreales</taxon>
        <taxon>Dioscoreaceae</taxon>
        <taxon>Dioscorea</taxon>
    </lineage>
</organism>
<name>A0AB40C956_DIOCR</name>
<evidence type="ECO:0000256" key="4">
    <source>
        <dbReference type="ARBA" id="ARBA00022692"/>
    </source>
</evidence>
<dbReference type="FunFam" id="3.80.10.10:FF:000111">
    <property type="entry name" value="LRR receptor-like serine/threonine-protein kinase ERECTA"/>
    <property type="match status" value="1"/>
</dbReference>
<reference evidence="12" key="1">
    <citation type="submission" date="2025-08" db="UniProtKB">
        <authorList>
            <consortium name="RefSeq"/>
        </authorList>
    </citation>
    <scope>IDENTIFICATION</scope>
</reference>
<keyword evidence="6" id="KW-0677">Repeat</keyword>
<dbReference type="SUPFAM" id="SSF52058">
    <property type="entry name" value="L domain-like"/>
    <property type="match status" value="1"/>
</dbReference>
<keyword evidence="5" id="KW-0732">Signal</keyword>
<dbReference type="Pfam" id="PF00560">
    <property type="entry name" value="LRR_1"/>
    <property type="match status" value="6"/>
</dbReference>
<keyword evidence="4 10" id="KW-0812">Transmembrane</keyword>
<evidence type="ECO:0000256" key="10">
    <source>
        <dbReference type="SAM" id="Phobius"/>
    </source>
</evidence>
<gene>
    <name evidence="12" type="primary">LOC120273709</name>
</gene>
<dbReference type="Pfam" id="PF13855">
    <property type="entry name" value="LRR_8"/>
    <property type="match status" value="1"/>
</dbReference>
<dbReference type="Gene3D" id="3.80.10.10">
    <property type="entry name" value="Ribonuclease Inhibitor"/>
    <property type="match status" value="1"/>
</dbReference>
<sequence>MSGGLPQCGKQTSSLAILDLSNNNLMGSIPNGIVSLPSLRSLHLERNGFSGNLPLSLKKVNQLVVLDIGENKLSGIIPSWIGSLVSLVVLRLRSNLFEGSIPEQLIKLASLRVLDLAQNNLSGVIFPHSFGGFKAMVESHTERPKVLISKYNQVGIFSNASYFGGFSSTYNYLESLVISAKGQQTEYTKVLFLVTSIDLSSNRLSGKFPDELTSLHGLIFLNLSDNLFNGKLPKNIGDMNQLESLDLSINNFSGIIPPSISSLTFLGHLNLSHNKLSGKIPSGNQLQTLDASAFYYNDGLCGFPLRNCTSETPAQGPLHGGNQDGNQDWFDNLWFYIGLASGFIVGFWMIILFIMMKKSRRISYFQSIDKVYDWIYVKLVIYSRRLKSILTRRN</sequence>
<evidence type="ECO:0000256" key="3">
    <source>
        <dbReference type="ARBA" id="ARBA00022614"/>
    </source>
</evidence>
<dbReference type="Proteomes" id="UP001515500">
    <property type="component" value="Chromosome 2"/>
</dbReference>
<dbReference type="InterPro" id="IPR032675">
    <property type="entry name" value="LRR_dom_sf"/>
</dbReference>
<dbReference type="PROSITE" id="PS51450">
    <property type="entry name" value="LRR"/>
    <property type="match status" value="1"/>
</dbReference>
<dbReference type="GO" id="GO:0016020">
    <property type="term" value="C:membrane"/>
    <property type="evidence" value="ECO:0007669"/>
    <property type="project" value="UniProtKB-SubCell"/>
</dbReference>
<dbReference type="PANTHER" id="PTHR48063">
    <property type="entry name" value="LRR RECEPTOR-LIKE KINASE"/>
    <property type="match status" value="1"/>
</dbReference>
<evidence type="ECO:0000256" key="7">
    <source>
        <dbReference type="ARBA" id="ARBA00022989"/>
    </source>
</evidence>
<keyword evidence="7 10" id="KW-1133">Transmembrane helix</keyword>
<evidence type="ECO:0000256" key="1">
    <source>
        <dbReference type="ARBA" id="ARBA00004479"/>
    </source>
</evidence>
<evidence type="ECO:0000256" key="8">
    <source>
        <dbReference type="ARBA" id="ARBA00023136"/>
    </source>
</evidence>
<dbReference type="GeneID" id="120273709"/>
<keyword evidence="3" id="KW-0433">Leucine-rich repeat</keyword>
<dbReference type="InterPro" id="IPR001611">
    <property type="entry name" value="Leu-rich_rpt"/>
</dbReference>
<proteinExistence type="inferred from homology"/>
<dbReference type="FunFam" id="3.80.10.10:FF:000041">
    <property type="entry name" value="LRR receptor-like serine/threonine-protein kinase ERECTA"/>
    <property type="match status" value="1"/>
</dbReference>